<dbReference type="AlphaFoldDB" id="A0A9D9ICB3"/>
<dbReference type="SUPFAM" id="SSF140860">
    <property type="entry name" value="Pseudo ankyrin repeat-like"/>
    <property type="match status" value="1"/>
</dbReference>
<evidence type="ECO:0000256" key="1">
    <source>
        <dbReference type="SAM" id="Coils"/>
    </source>
</evidence>
<accession>A0A9D9ICB3</accession>
<dbReference type="InterPro" id="IPR027417">
    <property type="entry name" value="P-loop_NTPase"/>
</dbReference>
<dbReference type="SUPFAM" id="SSF48452">
    <property type="entry name" value="TPR-like"/>
    <property type="match status" value="1"/>
</dbReference>
<evidence type="ECO:0000313" key="2">
    <source>
        <dbReference type="EMBL" id="MBO8469153.1"/>
    </source>
</evidence>
<dbReference type="Gene3D" id="1.25.40.10">
    <property type="entry name" value="Tetratricopeptide repeat domain"/>
    <property type="match status" value="1"/>
</dbReference>
<reference evidence="2" key="2">
    <citation type="journal article" date="2021" name="PeerJ">
        <title>Extensive microbial diversity within the chicken gut microbiome revealed by metagenomics and culture.</title>
        <authorList>
            <person name="Gilroy R."/>
            <person name="Ravi A."/>
            <person name="Getino M."/>
            <person name="Pursley I."/>
            <person name="Horton D.L."/>
            <person name="Alikhan N.F."/>
            <person name="Baker D."/>
            <person name="Gharbi K."/>
            <person name="Hall N."/>
            <person name="Watson M."/>
            <person name="Adriaenssens E.M."/>
            <person name="Foster-Nyarko E."/>
            <person name="Jarju S."/>
            <person name="Secka A."/>
            <person name="Antonio M."/>
            <person name="Oren A."/>
            <person name="Chaudhuri R.R."/>
            <person name="La Ragione R."/>
            <person name="Hildebrand F."/>
            <person name="Pallen M.J."/>
        </authorList>
    </citation>
    <scope>NUCLEOTIDE SEQUENCE</scope>
    <source>
        <strain evidence="2">14700</strain>
    </source>
</reference>
<comment type="caution">
    <text evidence="2">The sequence shown here is derived from an EMBL/GenBank/DDBJ whole genome shotgun (WGS) entry which is preliminary data.</text>
</comment>
<name>A0A9D9ICB3_9SPIO</name>
<evidence type="ECO:0000313" key="3">
    <source>
        <dbReference type="Proteomes" id="UP000810292"/>
    </source>
</evidence>
<dbReference type="EMBL" id="JADIMF010000078">
    <property type="protein sequence ID" value="MBO8469153.1"/>
    <property type="molecule type" value="Genomic_DNA"/>
</dbReference>
<proteinExistence type="predicted"/>
<keyword evidence="1" id="KW-0175">Coiled coil</keyword>
<gene>
    <name evidence="2" type="ORF">IAA72_05155</name>
</gene>
<reference evidence="2" key="1">
    <citation type="submission" date="2020-10" db="EMBL/GenBank/DDBJ databases">
        <authorList>
            <person name="Gilroy R."/>
        </authorList>
    </citation>
    <scope>NUCLEOTIDE SEQUENCE</scope>
    <source>
        <strain evidence="2">14700</strain>
    </source>
</reference>
<feature type="coiled-coil region" evidence="1">
    <location>
        <begin position="538"/>
        <end position="565"/>
    </location>
</feature>
<organism evidence="2 3">
    <name type="scientific">Candidatus Ornithospirochaeta stercoravium</name>
    <dbReference type="NCBI Taxonomy" id="2840897"/>
    <lineage>
        <taxon>Bacteria</taxon>
        <taxon>Pseudomonadati</taxon>
        <taxon>Spirochaetota</taxon>
        <taxon>Spirochaetia</taxon>
        <taxon>Spirochaetales</taxon>
        <taxon>Spirochaetaceae</taxon>
        <taxon>Spirochaetaceae incertae sedis</taxon>
        <taxon>Candidatus Ornithospirochaeta</taxon>
    </lineage>
</organism>
<sequence>MRRKTNAGGIYDRILSTYNASDIFTDREAPREAFWNEYGKLRAELTDPDSDDTPPHILLYYGISGIGKTRLLTEIGRELDRKKDETGSKSSYRWVMYDFTDFGNTKEDVIKGLAHLLSQKYGFRFPMTALAETKIADEIGRKPDMEMPTIEDKIRSSKIGNTILNVIKFTPFGDIAENIFDGIETIEDLFDIKFLEKLNPWFMLPLGKSLVDYFHHADLRNVRSSLEAAFSFDLDNNLEKTPDEPLVIMLDTYERYTHIDDDTPTRGYLKDLWLRRHDGVIAAVPGILWVIAGREKLGEIEKTENPDSWNALGIKEHLVGNLASNDIRSYLNDVGITDTVLQDHLIELTGGVPLLLDMARETFVSLNGDPIKQRDPALYGHNKEELVVRALDNMGSAFSKLSTSFSLIDGGWTDDMIAEIHGSLPGWDDEIYTQMKRHSMVNYDNETNQYSMHPVIKDILLTRSGIMQHTRDEINEAVFSYRLHTCNLDMLSGSDTVSLIRLSFYNKAFAEPFFDEHMLDVILSHIASGDEDYLDTVFDTYETALRNSEEELNGLRNKLILSEASTKLSNGYSKETLETARQAYDYILKHYSKDSSAIRDAAIVYGSVLLYTGQYSAARNTFSHLLKDNADSDTPFFIQYGLGRANLELRDYDSALEAAEKAYATALSSGNEEEMSEAEILKLMILAHSNQAEGAADIVEKLWEKRSSFTLAMLGDAYAATIYAAAADSDDELANEYYDSLVQDIRNPAVLPVNTQRNIFEALIKAKRYIDDNGLSFRIEELYTMITERHGYMNATSLKASIAYAGYISTREGEKSRKLLENILDLARLIFGKDSLEVADILSLLSTVISYKEKDYRQELENEASSIYSRYKTPLTADEYKDRFYKAIRKEKFSTAFSELLNIYLTDRSGRIAADCTEDYYSAIRKTKEPQAEESSSNDYYDDYYEDYYDRDEYESESGGVPYECIINLGKNSRKTINKADAAMIISGLDNKTDYDIWKKELSSRLKDCIVIRENLETSSIGPYIRKLADNSEFDRLKRLLDCIKDTDEWTTAIENIANAICSKTASYEIDKLLSFIPSNDYETVIRIFIRNNNEKMVRRLMALGASLSPDDYRLALEVSIEGHNPDMIRHRISLGTSVADIPVVDLLEAGLSFLEAIALMAKGAIIRDASEFRTIIKHSPNEESIRQLFEEYSSLLPQLDYKTTIEAVKNEYSTDIVSECIHHGYDIENDSESYQLIIGAFKSGRDIDFIENLIGLGADPLSYMKDDRYRP</sequence>
<dbReference type="InterPro" id="IPR011990">
    <property type="entry name" value="TPR-like_helical_dom_sf"/>
</dbReference>
<protein>
    <submittedName>
        <fullName evidence="2">Tetratricopeptide repeat protein</fullName>
    </submittedName>
</protein>
<dbReference type="Gene3D" id="3.40.50.300">
    <property type="entry name" value="P-loop containing nucleotide triphosphate hydrolases"/>
    <property type="match status" value="1"/>
</dbReference>
<dbReference type="Proteomes" id="UP000810292">
    <property type="component" value="Unassembled WGS sequence"/>
</dbReference>